<evidence type="ECO:0000256" key="1">
    <source>
        <dbReference type="ARBA" id="ARBA00008520"/>
    </source>
</evidence>
<dbReference type="AlphaFoldDB" id="A0A1G4YX62"/>
<dbReference type="GO" id="GO:0015768">
    <property type="term" value="P:maltose transport"/>
    <property type="evidence" value="ECO:0007669"/>
    <property type="project" value="TreeGrafter"/>
</dbReference>
<dbReference type="Proteomes" id="UP000198981">
    <property type="component" value="Unassembled WGS sequence"/>
</dbReference>
<keyword evidence="6" id="KW-1185">Reference proteome</keyword>
<dbReference type="RefSeq" id="WP_165839437.1">
    <property type="nucleotide sequence ID" value="NZ_FMUH01000007.1"/>
</dbReference>
<keyword evidence="3 4" id="KW-0732">Signal</keyword>
<dbReference type="STRING" id="1960309.SAMN03159343_3700"/>
<protein>
    <submittedName>
        <fullName evidence="5">ABC-type glycerol-3-phosphate transport system, substrate-binding protein</fullName>
    </submittedName>
</protein>
<gene>
    <name evidence="5" type="ORF">SAMN03159343_3700</name>
</gene>
<feature type="chain" id="PRO_5039165774" evidence="4">
    <location>
        <begin position="22"/>
        <end position="431"/>
    </location>
</feature>
<evidence type="ECO:0000256" key="4">
    <source>
        <dbReference type="SAM" id="SignalP"/>
    </source>
</evidence>
<dbReference type="Gene3D" id="3.40.190.10">
    <property type="entry name" value="Periplasmic binding protein-like II"/>
    <property type="match status" value="1"/>
</dbReference>
<reference evidence="6" key="1">
    <citation type="submission" date="2016-10" db="EMBL/GenBank/DDBJ databases">
        <authorList>
            <person name="Varghese N."/>
            <person name="Submissions S."/>
        </authorList>
    </citation>
    <scope>NUCLEOTIDE SEQUENCE [LARGE SCALE GENOMIC DNA]</scope>
    <source>
        <strain evidence="6">DSM 45722</strain>
    </source>
</reference>
<dbReference type="EMBL" id="FMUH01000007">
    <property type="protein sequence ID" value="SCX58046.1"/>
    <property type="molecule type" value="Genomic_DNA"/>
</dbReference>
<dbReference type="PROSITE" id="PS51318">
    <property type="entry name" value="TAT"/>
    <property type="match status" value="1"/>
</dbReference>
<dbReference type="InterPro" id="IPR006311">
    <property type="entry name" value="TAT_signal"/>
</dbReference>
<feature type="signal peptide" evidence="4">
    <location>
        <begin position="1"/>
        <end position="21"/>
    </location>
</feature>
<keyword evidence="2" id="KW-0813">Transport</keyword>
<comment type="similarity">
    <text evidence="1">Belongs to the bacterial solute-binding protein 1 family.</text>
</comment>
<accession>A0A1G4YX62</accession>
<dbReference type="GO" id="GO:0042956">
    <property type="term" value="P:maltodextrin transmembrane transport"/>
    <property type="evidence" value="ECO:0007669"/>
    <property type="project" value="TreeGrafter"/>
</dbReference>
<evidence type="ECO:0000313" key="6">
    <source>
        <dbReference type="Proteomes" id="UP000198981"/>
    </source>
</evidence>
<evidence type="ECO:0000256" key="2">
    <source>
        <dbReference type="ARBA" id="ARBA00022448"/>
    </source>
</evidence>
<dbReference type="PROSITE" id="PS51257">
    <property type="entry name" value="PROKAR_LIPOPROTEIN"/>
    <property type="match status" value="1"/>
</dbReference>
<proteinExistence type="inferred from homology"/>
<dbReference type="GO" id="GO:1901982">
    <property type="term" value="F:maltose binding"/>
    <property type="evidence" value="ECO:0007669"/>
    <property type="project" value="TreeGrafter"/>
</dbReference>
<dbReference type="InterPro" id="IPR006059">
    <property type="entry name" value="SBP"/>
</dbReference>
<sequence length="431" mass="45382">MISSRLSRRGFLGATAAGALALSGCGTGFALQRGDGTGSSEGRLSFTLWAGESELAAFRTVAERWTASSGIPVVFNVVPFSEALTGVDANLASDRGPDLFRVTYQDIGIYAAGGALLDLTDLLPAGYVDGFGEAFVSAVQSGGRVYGVPHHTDTSLVLYDTEALAGARIPTSLDEAWTWDEFRSIAAGLPTGDAQFAFGVNWQLAGAYRWLNWVDQRGGRLLTDGLDEPAIDSRAGRDALAFTQGFFTDGLVPPTTSTKGSYVDELFTTGTIAMVFAGDFLLPTIDPAFVSAGREYGATFLPADERASADLGGNAVVATAQSVNPEAAADFLAFLADDEQQALFCEQATVLPTRTALLGERLDYAVRPDLMELFVEQATTITPQLSAQVTVPQFNAVNASIVDRLEQAFLAGDDPGEVLAALAEDVAGRLS</sequence>
<evidence type="ECO:0000313" key="5">
    <source>
        <dbReference type="EMBL" id="SCX58046.1"/>
    </source>
</evidence>
<dbReference type="PANTHER" id="PTHR30061:SF50">
    <property type="entry name" value="MALTOSE_MALTODEXTRIN-BINDING PERIPLASMIC PROTEIN"/>
    <property type="match status" value="1"/>
</dbReference>
<organism evidence="5 6">
    <name type="scientific">Klenkia marina</name>
    <dbReference type="NCBI Taxonomy" id="1960309"/>
    <lineage>
        <taxon>Bacteria</taxon>
        <taxon>Bacillati</taxon>
        <taxon>Actinomycetota</taxon>
        <taxon>Actinomycetes</taxon>
        <taxon>Geodermatophilales</taxon>
        <taxon>Geodermatophilaceae</taxon>
        <taxon>Klenkia</taxon>
    </lineage>
</organism>
<dbReference type="PANTHER" id="PTHR30061">
    <property type="entry name" value="MALTOSE-BINDING PERIPLASMIC PROTEIN"/>
    <property type="match status" value="1"/>
</dbReference>
<dbReference type="Pfam" id="PF01547">
    <property type="entry name" value="SBP_bac_1"/>
    <property type="match status" value="1"/>
</dbReference>
<dbReference type="GO" id="GO:0055052">
    <property type="term" value="C:ATP-binding cassette (ABC) transporter complex, substrate-binding subunit-containing"/>
    <property type="evidence" value="ECO:0007669"/>
    <property type="project" value="TreeGrafter"/>
</dbReference>
<name>A0A1G4YX62_9ACTN</name>
<dbReference type="SUPFAM" id="SSF53850">
    <property type="entry name" value="Periplasmic binding protein-like II"/>
    <property type="match status" value="1"/>
</dbReference>
<evidence type="ECO:0000256" key="3">
    <source>
        <dbReference type="ARBA" id="ARBA00022729"/>
    </source>
</evidence>